<reference evidence="13 14" key="1">
    <citation type="submission" date="2016-10" db="EMBL/GenBank/DDBJ databases">
        <authorList>
            <person name="de Groot N.N."/>
        </authorList>
    </citation>
    <scope>NUCLEOTIDE SEQUENCE [LARGE SCALE GENOMIC DNA]</scope>
    <source>
        <strain evidence="13 14">DSM 18346</strain>
    </source>
</reference>
<accession>A0A1G8WV83</accession>
<dbReference type="SUPFAM" id="SSF52540">
    <property type="entry name" value="P-loop containing nucleoside triphosphate hydrolases"/>
    <property type="match status" value="1"/>
</dbReference>
<dbReference type="GO" id="GO:0006227">
    <property type="term" value="P:dUDP biosynthetic process"/>
    <property type="evidence" value="ECO:0007669"/>
    <property type="project" value="TreeGrafter"/>
</dbReference>
<dbReference type="NCBIfam" id="TIGR00041">
    <property type="entry name" value="DTMP_kinase"/>
    <property type="match status" value="1"/>
</dbReference>
<organism evidence="13 14">
    <name type="scientific">Natronincola ferrireducens</name>
    <dbReference type="NCBI Taxonomy" id="393762"/>
    <lineage>
        <taxon>Bacteria</taxon>
        <taxon>Bacillati</taxon>
        <taxon>Bacillota</taxon>
        <taxon>Clostridia</taxon>
        <taxon>Peptostreptococcales</taxon>
        <taxon>Natronincolaceae</taxon>
        <taxon>Natronincola</taxon>
    </lineage>
</organism>
<evidence type="ECO:0000313" key="13">
    <source>
        <dbReference type="EMBL" id="SDJ81490.1"/>
    </source>
</evidence>
<evidence type="ECO:0000259" key="12">
    <source>
        <dbReference type="Pfam" id="PF02223"/>
    </source>
</evidence>
<evidence type="ECO:0000256" key="11">
    <source>
        <dbReference type="HAMAP-Rule" id="MF_00165"/>
    </source>
</evidence>
<evidence type="ECO:0000313" key="14">
    <source>
        <dbReference type="Proteomes" id="UP000198718"/>
    </source>
</evidence>
<dbReference type="InterPro" id="IPR018094">
    <property type="entry name" value="Thymidylate_kinase"/>
</dbReference>
<dbReference type="Pfam" id="PF02223">
    <property type="entry name" value="Thymidylate_kin"/>
    <property type="match status" value="1"/>
</dbReference>
<dbReference type="GO" id="GO:0005829">
    <property type="term" value="C:cytosol"/>
    <property type="evidence" value="ECO:0007669"/>
    <property type="project" value="TreeGrafter"/>
</dbReference>
<dbReference type="AlphaFoldDB" id="A0A1G8WV83"/>
<dbReference type="GO" id="GO:0006235">
    <property type="term" value="P:dTTP biosynthetic process"/>
    <property type="evidence" value="ECO:0007669"/>
    <property type="project" value="UniProtKB-UniRule"/>
</dbReference>
<feature type="domain" description="Thymidylate kinase-like" evidence="12">
    <location>
        <begin position="9"/>
        <end position="197"/>
    </location>
</feature>
<sequence>MKKGLFISIEGLDGSGKSTQIQYMKRFMEDKGFEVLLTREPGGTVIGEKIRDIILDKQHQEMADTTEVLLYAASRAQHVQQFILPALQEGKVVLCDRFVDSSIAYQGGGRKLGCSLVKEINRFATQGLKPDLTIFFDISPVTSLQRISSKEIDRLEQEKIDFHEAVYNAYKELCREEPHRIKVVKADRDIEAISRDIQGLLIKLIKEGNL</sequence>
<feature type="binding site" evidence="11">
    <location>
        <begin position="11"/>
        <end position="18"/>
    </location>
    <ligand>
        <name>ATP</name>
        <dbReference type="ChEBI" id="CHEBI:30616"/>
    </ligand>
</feature>
<evidence type="ECO:0000256" key="5">
    <source>
        <dbReference type="ARBA" id="ARBA00022727"/>
    </source>
</evidence>
<dbReference type="EC" id="2.7.4.9" evidence="2 11"/>
<keyword evidence="7 11" id="KW-0418">Kinase</keyword>
<protein>
    <recommendedName>
        <fullName evidence="3 11">Thymidylate kinase</fullName>
        <ecNumber evidence="2 11">2.7.4.9</ecNumber>
    </recommendedName>
    <alternativeName>
        <fullName evidence="11">dTMP kinase</fullName>
    </alternativeName>
</protein>
<comment type="similarity">
    <text evidence="1 11">Belongs to the thymidylate kinase family.</text>
</comment>
<keyword evidence="6 11" id="KW-0547">Nucleotide-binding</keyword>
<evidence type="ECO:0000256" key="6">
    <source>
        <dbReference type="ARBA" id="ARBA00022741"/>
    </source>
</evidence>
<keyword evidence="5 11" id="KW-0545">Nucleotide biosynthesis</keyword>
<dbReference type="InterPro" id="IPR027417">
    <property type="entry name" value="P-loop_NTPase"/>
</dbReference>
<evidence type="ECO:0000256" key="1">
    <source>
        <dbReference type="ARBA" id="ARBA00009776"/>
    </source>
</evidence>
<keyword evidence="4 11" id="KW-0808">Transferase</keyword>
<dbReference type="FunFam" id="3.40.50.300:FF:000225">
    <property type="entry name" value="Thymidylate kinase"/>
    <property type="match status" value="1"/>
</dbReference>
<dbReference type="PANTHER" id="PTHR10344:SF4">
    <property type="entry name" value="UMP-CMP KINASE 2, MITOCHONDRIAL"/>
    <property type="match status" value="1"/>
</dbReference>
<evidence type="ECO:0000256" key="7">
    <source>
        <dbReference type="ARBA" id="ARBA00022777"/>
    </source>
</evidence>
<evidence type="ECO:0000256" key="9">
    <source>
        <dbReference type="ARBA" id="ARBA00048743"/>
    </source>
</evidence>
<keyword evidence="8 11" id="KW-0067">ATP-binding</keyword>
<dbReference type="Proteomes" id="UP000198718">
    <property type="component" value="Unassembled WGS sequence"/>
</dbReference>
<dbReference type="CDD" id="cd01672">
    <property type="entry name" value="TMPK"/>
    <property type="match status" value="1"/>
</dbReference>
<dbReference type="PROSITE" id="PS01331">
    <property type="entry name" value="THYMIDYLATE_KINASE"/>
    <property type="match status" value="1"/>
</dbReference>
<evidence type="ECO:0000256" key="4">
    <source>
        <dbReference type="ARBA" id="ARBA00022679"/>
    </source>
</evidence>
<evidence type="ECO:0000256" key="10">
    <source>
        <dbReference type="ARBA" id="ARBA00057735"/>
    </source>
</evidence>
<dbReference type="Gene3D" id="3.40.50.300">
    <property type="entry name" value="P-loop containing nucleotide triphosphate hydrolases"/>
    <property type="match status" value="1"/>
</dbReference>
<dbReference type="GO" id="GO:0005524">
    <property type="term" value="F:ATP binding"/>
    <property type="evidence" value="ECO:0007669"/>
    <property type="project" value="UniProtKB-UniRule"/>
</dbReference>
<dbReference type="EMBL" id="FNFP01000001">
    <property type="protein sequence ID" value="SDJ81490.1"/>
    <property type="molecule type" value="Genomic_DNA"/>
</dbReference>
<dbReference type="GO" id="GO:0006233">
    <property type="term" value="P:dTDP biosynthetic process"/>
    <property type="evidence" value="ECO:0007669"/>
    <property type="project" value="InterPro"/>
</dbReference>
<keyword evidence="14" id="KW-1185">Reference proteome</keyword>
<dbReference type="RefSeq" id="WP_090548576.1">
    <property type="nucleotide sequence ID" value="NZ_FNFP01000001.1"/>
</dbReference>
<comment type="catalytic activity">
    <reaction evidence="9 11">
        <text>dTMP + ATP = dTDP + ADP</text>
        <dbReference type="Rhea" id="RHEA:13517"/>
        <dbReference type="ChEBI" id="CHEBI:30616"/>
        <dbReference type="ChEBI" id="CHEBI:58369"/>
        <dbReference type="ChEBI" id="CHEBI:63528"/>
        <dbReference type="ChEBI" id="CHEBI:456216"/>
        <dbReference type="EC" id="2.7.4.9"/>
    </reaction>
</comment>
<gene>
    <name evidence="11" type="primary">tmk</name>
    <name evidence="13" type="ORF">SAMN05660472_00031</name>
</gene>
<dbReference type="InterPro" id="IPR039430">
    <property type="entry name" value="Thymidylate_kin-like_dom"/>
</dbReference>
<dbReference type="GO" id="GO:0004798">
    <property type="term" value="F:dTMP kinase activity"/>
    <property type="evidence" value="ECO:0007669"/>
    <property type="project" value="UniProtKB-UniRule"/>
</dbReference>
<dbReference type="HAMAP" id="MF_00165">
    <property type="entry name" value="Thymidylate_kinase"/>
    <property type="match status" value="1"/>
</dbReference>
<evidence type="ECO:0000256" key="3">
    <source>
        <dbReference type="ARBA" id="ARBA00017144"/>
    </source>
</evidence>
<evidence type="ECO:0000256" key="8">
    <source>
        <dbReference type="ARBA" id="ARBA00022840"/>
    </source>
</evidence>
<dbReference type="OrthoDB" id="9774907at2"/>
<evidence type="ECO:0000256" key="2">
    <source>
        <dbReference type="ARBA" id="ARBA00012980"/>
    </source>
</evidence>
<dbReference type="InterPro" id="IPR018095">
    <property type="entry name" value="Thymidylate_kin_CS"/>
</dbReference>
<comment type="function">
    <text evidence="10 11">Phosphorylation of dTMP to form dTDP in both de novo and salvage pathways of dTTP synthesis.</text>
</comment>
<dbReference type="PANTHER" id="PTHR10344">
    <property type="entry name" value="THYMIDYLATE KINASE"/>
    <property type="match status" value="1"/>
</dbReference>
<name>A0A1G8WV83_9FIRM</name>
<proteinExistence type="inferred from homology"/>
<dbReference type="STRING" id="393762.SAMN05660472_00031"/>